<dbReference type="Proteomes" id="UP000077552">
    <property type="component" value="Unassembled WGS sequence"/>
</dbReference>
<organism evidence="1 2">
    <name type="scientific">Aequorivita soesokkakensis</name>
    <dbReference type="NCBI Taxonomy" id="1385699"/>
    <lineage>
        <taxon>Bacteria</taxon>
        <taxon>Pseudomonadati</taxon>
        <taxon>Bacteroidota</taxon>
        <taxon>Flavobacteriia</taxon>
        <taxon>Flavobacteriales</taxon>
        <taxon>Flavobacteriaceae</taxon>
        <taxon>Aequorivita</taxon>
    </lineage>
</organism>
<dbReference type="EMBL" id="LXIE01000001">
    <property type="protein sequence ID" value="OAD92722.1"/>
    <property type="molecule type" value="Genomic_DNA"/>
</dbReference>
<proteinExistence type="predicted"/>
<accession>A0A1A9LJ58</accession>
<evidence type="ECO:0000313" key="1">
    <source>
        <dbReference type="EMBL" id="OAD92722.1"/>
    </source>
</evidence>
<protein>
    <submittedName>
        <fullName evidence="1">Uncharacterized protein</fullName>
    </submittedName>
</protein>
<dbReference type="RefSeq" id="WP_068760756.1">
    <property type="nucleotide sequence ID" value="NZ_LXIE01000001.1"/>
</dbReference>
<dbReference type="STRING" id="1385699.A7A78_02090"/>
<name>A0A1A9LJ58_9FLAO</name>
<keyword evidence="2" id="KW-1185">Reference proteome</keyword>
<comment type="caution">
    <text evidence="1">The sequence shown here is derived from an EMBL/GenBank/DDBJ whole genome shotgun (WGS) entry which is preliminary data.</text>
</comment>
<gene>
    <name evidence="1" type="ORF">A7A78_02090</name>
</gene>
<reference evidence="1 2" key="1">
    <citation type="submission" date="2016-05" db="EMBL/GenBank/DDBJ databases">
        <title>Genome sequencing of Vitellibacter soesokkakensis RSSK-12.</title>
        <authorList>
            <person name="Thevarajoo S."/>
            <person name="Selvaratnam C."/>
            <person name="Goh K.M."/>
            <person name="Chan K.-G."/>
            <person name="Chong C.S."/>
        </authorList>
    </citation>
    <scope>NUCLEOTIDE SEQUENCE [LARGE SCALE GENOMIC DNA]</scope>
    <source>
        <strain evidence="1 2">RSSK-12</strain>
    </source>
</reference>
<dbReference type="AlphaFoldDB" id="A0A1A9LJ58"/>
<dbReference type="OrthoDB" id="1441261at2"/>
<dbReference type="Gene3D" id="3.90.930.1">
    <property type="match status" value="1"/>
</dbReference>
<dbReference type="SUPFAM" id="SSF82185">
    <property type="entry name" value="Histone H3 K4-specific methyltransferase SET7/9 N-terminal domain"/>
    <property type="match status" value="1"/>
</dbReference>
<evidence type="ECO:0000313" key="2">
    <source>
        <dbReference type="Proteomes" id="UP000077552"/>
    </source>
</evidence>
<sequence>MKKILLIIIFCSFGGLFAQEKVGLKEIYVENNLAYKVANDQLFSGQAQKVRKNGHLVYEEYYEKGIPIKSILYYNGTEKPKPVELTEFYEKTFDKKKVTRYGLSKPTMEFKFYDQNGKKTLIEKYENDKLTYRCEYLDNKKHGTEFCIKDDGTELEIEYRNGKKVAQK</sequence>